<dbReference type="InterPro" id="IPR011576">
    <property type="entry name" value="Pyridox_Oxase_N"/>
</dbReference>
<dbReference type="OrthoDB" id="9790331at2"/>
<dbReference type="PATRIC" id="fig|1177755.3.peg.1595"/>
<name>A0A1E2RZB1_9HYPH</name>
<dbReference type="EMBL" id="MASI01000003">
    <property type="protein sequence ID" value="ODA67554.1"/>
    <property type="molecule type" value="Genomic_DNA"/>
</dbReference>
<dbReference type="AlphaFoldDB" id="A0A1E2RZB1"/>
<dbReference type="STRING" id="1177755.A7A08_01588"/>
<reference evidence="2 3" key="1">
    <citation type="submission" date="2016-07" db="EMBL/GenBank/DDBJ databases">
        <title>Draft genome sequence of Methyloligella halotolerans C2T (VKM B-2706T=CCUG 61687T=DSM 25045T), a halotolerant polyhydroxybutyrate accumulating methylotroph.</title>
        <authorList>
            <person name="Vasilenko O.V."/>
            <person name="Doronina N.V."/>
            <person name="Poroshina M.N."/>
            <person name="Tarlachkov S.V."/>
            <person name="Trotsenko Y.A."/>
        </authorList>
    </citation>
    <scope>NUCLEOTIDE SEQUENCE [LARGE SCALE GENOMIC DNA]</scope>
    <source>
        <strain evidence="2 3">VKM B-2706</strain>
    </source>
</reference>
<organism evidence="2 3">
    <name type="scientific">Methyloligella halotolerans</name>
    <dbReference type="NCBI Taxonomy" id="1177755"/>
    <lineage>
        <taxon>Bacteria</taxon>
        <taxon>Pseudomonadati</taxon>
        <taxon>Pseudomonadota</taxon>
        <taxon>Alphaproteobacteria</taxon>
        <taxon>Hyphomicrobiales</taxon>
        <taxon>Hyphomicrobiaceae</taxon>
        <taxon>Methyloligella</taxon>
    </lineage>
</organism>
<evidence type="ECO:0000313" key="3">
    <source>
        <dbReference type="Proteomes" id="UP000095087"/>
    </source>
</evidence>
<protein>
    <submittedName>
        <fullName evidence="2">Pyridoxamine 5'-phosphate oxidase</fullName>
    </submittedName>
</protein>
<sequence>MSRLFGDRHRQFQDMFESRPLADRIEDIALKTEFDDLTRGFVEAQDMFFLATTDDRGRPTCSYKGGAPGFVRVTGPSTLVFPSYNGNGMFLSVGNIAETHHVGMLFIDFETPNRLRVQGEAEVADDPDLLECYEEAELVIRVNVTEIWPNCPRYVHHYKRVRDSRYVPRANCETPVAEWKRVDGVQDVIDDRDRRKVEAAGGTITQEEWFDAVGRGEG</sequence>
<dbReference type="RefSeq" id="WP_069094895.1">
    <property type="nucleotide sequence ID" value="NZ_MASI01000003.1"/>
</dbReference>
<evidence type="ECO:0000259" key="1">
    <source>
        <dbReference type="Pfam" id="PF01243"/>
    </source>
</evidence>
<dbReference type="Gene3D" id="2.30.110.10">
    <property type="entry name" value="Electron Transport, Fmn-binding Protein, Chain A"/>
    <property type="match status" value="1"/>
</dbReference>
<dbReference type="PANTHER" id="PTHR42815">
    <property type="entry name" value="FAD-BINDING, PUTATIVE (AFU_ORTHOLOGUE AFUA_6G07600)-RELATED"/>
    <property type="match status" value="1"/>
</dbReference>
<feature type="domain" description="Pyridoxamine 5'-phosphate oxidase N-terminal" evidence="1">
    <location>
        <begin position="36"/>
        <end position="133"/>
    </location>
</feature>
<dbReference type="PANTHER" id="PTHR42815:SF2">
    <property type="entry name" value="FAD-BINDING, PUTATIVE (AFU_ORTHOLOGUE AFUA_6G07600)-RELATED"/>
    <property type="match status" value="1"/>
</dbReference>
<keyword evidence="3" id="KW-1185">Reference proteome</keyword>
<dbReference type="Proteomes" id="UP000095087">
    <property type="component" value="Unassembled WGS sequence"/>
</dbReference>
<accession>A0A1E2RZB1</accession>
<dbReference type="SUPFAM" id="SSF50475">
    <property type="entry name" value="FMN-binding split barrel"/>
    <property type="match status" value="1"/>
</dbReference>
<evidence type="ECO:0000313" key="2">
    <source>
        <dbReference type="EMBL" id="ODA67554.1"/>
    </source>
</evidence>
<proteinExistence type="predicted"/>
<comment type="caution">
    <text evidence="2">The sequence shown here is derived from an EMBL/GenBank/DDBJ whole genome shotgun (WGS) entry which is preliminary data.</text>
</comment>
<gene>
    <name evidence="2" type="ORF">A7A08_01588</name>
</gene>
<dbReference type="Pfam" id="PF01243">
    <property type="entry name" value="PNPOx_N"/>
    <property type="match status" value="1"/>
</dbReference>
<dbReference type="InterPro" id="IPR012349">
    <property type="entry name" value="Split_barrel_FMN-bd"/>
</dbReference>